<gene>
    <name evidence="6" type="ORF">NHX12_014988</name>
</gene>
<feature type="non-terminal residue" evidence="6">
    <location>
        <position position="1"/>
    </location>
</feature>
<evidence type="ECO:0000313" key="6">
    <source>
        <dbReference type="EMBL" id="KAJ3584493.1"/>
    </source>
</evidence>
<evidence type="ECO:0000256" key="4">
    <source>
        <dbReference type="ARBA" id="ARBA00022737"/>
    </source>
</evidence>
<comment type="similarity">
    <text evidence="2">Belongs to the beta/gamma-crystallin family.</text>
</comment>
<dbReference type="PANTHER" id="PTHR11818:SF119">
    <property type="entry name" value="GAMMA-CRYSTALLIN D"/>
    <property type="match status" value="1"/>
</dbReference>
<protein>
    <recommendedName>
        <fullName evidence="5">Beta/gamma crystallin 'Greek key' domain-containing protein</fullName>
    </recommendedName>
</protein>
<evidence type="ECO:0000256" key="2">
    <source>
        <dbReference type="ARBA" id="ARBA00009646"/>
    </source>
</evidence>
<evidence type="ECO:0000256" key="1">
    <source>
        <dbReference type="ARBA" id="ARBA00003689"/>
    </source>
</evidence>
<dbReference type="PROSITE" id="PS50915">
    <property type="entry name" value="CRYSTALLIN_BETA_GAMMA"/>
    <property type="match status" value="3"/>
</dbReference>
<dbReference type="PANTHER" id="PTHR11818">
    <property type="entry name" value="BETA/GAMMA CRYSTALLIN"/>
    <property type="match status" value="1"/>
</dbReference>
<dbReference type="InterPro" id="IPR050252">
    <property type="entry name" value="Beta/Gamma-Crystallin"/>
</dbReference>
<dbReference type="SMART" id="SM00247">
    <property type="entry name" value="XTALbg"/>
    <property type="match status" value="2"/>
</dbReference>
<feature type="domain" description="Beta/gamma crystallin 'Greek key'" evidence="5">
    <location>
        <begin position="135"/>
        <end position="178"/>
    </location>
</feature>
<dbReference type="InterPro" id="IPR011024">
    <property type="entry name" value="G_crystallin-like"/>
</dbReference>
<dbReference type="FunFam" id="2.60.20.10:FF:000001">
    <property type="entry name" value="Crystallin gamma S"/>
    <property type="match status" value="1"/>
</dbReference>
<name>A0A9Q0DBC4_9TELE</name>
<evidence type="ECO:0000313" key="7">
    <source>
        <dbReference type="Proteomes" id="UP001148018"/>
    </source>
</evidence>
<dbReference type="GO" id="GO:0007601">
    <property type="term" value="P:visual perception"/>
    <property type="evidence" value="ECO:0007669"/>
    <property type="project" value="TreeGrafter"/>
</dbReference>
<dbReference type="InterPro" id="IPR001064">
    <property type="entry name" value="Beta/gamma_crystallin"/>
</dbReference>
<dbReference type="GO" id="GO:0005212">
    <property type="term" value="F:structural constituent of eye lens"/>
    <property type="evidence" value="ECO:0007669"/>
    <property type="project" value="UniProtKB-KW"/>
</dbReference>
<dbReference type="OrthoDB" id="8495212at2759"/>
<feature type="domain" description="Beta/gamma crystallin 'Greek key'" evidence="5">
    <location>
        <begin position="1"/>
        <end position="37"/>
    </location>
</feature>
<proteinExistence type="inferred from homology"/>
<keyword evidence="7" id="KW-1185">Reference proteome</keyword>
<dbReference type="GO" id="GO:0002088">
    <property type="term" value="P:lens development in camera-type eye"/>
    <property type="evidence" value="ECO:0007669"/>
    <property type="project" value="TreeGrafter"/>
</dbReference>
<evidence type="ECO:0000256" key="3">
    <source>
        <dbReference type="ARBA" id="ARBA00022613"/>
    </source>
</evidence>
<dbReference type="AlphaFoldDB" id="A0A9Q0DBC4"/>
<comment type="caution">
    <text evidence="6">The sequence shown here is derived from an EMBL/GenBank/DDBJ whole genome shotgun (WGS) entry which is preliminary data.</text>
</comment>
<dbReference type="PRINTS" id="PR01367">
    <property type="entry name" value="BGCRYSTALLIN"/>
</dbReference>
<keyword evidence="3" id="KW-0273">Eye lens protein</keyword>
<organism evidence="6 7">
    <name type="scientific">Muraenolepis orangiensis</name>
    <name type="common">Patagonian moray cod</name>
    <dbReference type="NCBI Taxonomy" id="630683"/>
    <lineage>
        <taxon>Eukaryota</taxon>
        <taxon>Metazoa</taxon>
        <taxon>Chordata</taxon>
        <taxon>Craniata</taxon>
        <taxon>Vertebrata</taxon>
        <taxon>Euteleostomi</taxon>
        <taxon>Actinopterygii</taxon>
        <taxon>Neopterygii</taxon>
        <taxon>Teleostei</taxon>
        <taxon>Neoteleostei</taxon>
        <taxon>Acanthomorphata</taxon>
        <taxon>Zeiogadaria</taxon>
        <taxon>Gadariae</taxon>
        <taxon>Gadiformes</taxon>
        <taxon>Muraenolepidoidei</taxon>
        <taxon>Muraenolepididae</taxon>
        <taxon>Muraenolepis</taxon>
    </lineage>
</organism>
<dbReference type="EMBL" id="JANIIK010000119">
    <property type="protein sequence ID" value="KAJ3584493.1"/>
    <property type="molecule type" value="Genomic_DNA"/>
</dbReference>
<dbReference type="FunFam" id="2.60.20.10:FF:000003">
    <property type="entry name" value="Crystallin gamma S"/>
    <property type="match status" value="1"/>
</dbReference>
<reference evidence="6" key="1">
    <citation type="submission" date="2022-07" db="EMBL/GenBank/DDBJ databases">
        <title>Chromosome-level genome of Muraenolepis orangiensis.</title>
        <authorList>
            <person name="Kim J."/>
        </authorList>
    </citation>
    <scope>NUCLEOTIDE SEQUENCE</scope>
    <source>
        <strain evidence="6">KU_S4_2022</strain>
        <tissue evidence="6">Muscle</tissue>
    </source>
</reference>
<dbReference type="Gene3D" id="2.60.20.10">
    <property type="entry name" value="Crystallins"/>
    <property type="match status" value="2"/>
</dbReference>
<evidence type="ECO:0000259" key="5">
    <source>
        <dbReference type="PROSITE" id="PS50915"/>
    </source>
</evidence>
<keyword evidence="4" id="KW-0677">Repeat</keyword>
<accession>A0A9Q0DBC4</accession>
<dbReference type="Pfam" id="PF00030">
    <property type="entry name" value="Crystall"/>
    <property type="match status" value="2"/>
</dbReference>
<dbReference type="Proteomes" id="UP001148018">
    <property type="component" value="Unassembled WGS sequence"/>
</dbReference>
<sequence length="181" mass="21653">ITFYEDKNFQGRSYDCSSDCSEFSSHLSRCSSCRVESGCFMVYDRANYSGNQMFLRRGEYPDFQRMSSMTGTMGMINMDTVRSCRFIPMHRGQYRMRIYQKEDFGGQMHEMLDDCDNMMERYRMSECQSCNVMEGHWLMFEQPGYRGRMMYMRPGEYRNMRDMGMGGAMRFNSFRRIMDMC</sequence>
<comment type="function">
    <text evidence="1">Crystallins are the dominant structural components of the vertebrate eye lens.</text>
</comment>
<feature type="domain" description="Beta/gamma crystallin 'Greek key'" evidence="5">
    <location>
        <begin position="38"/>
        <end position="88"/>
    </location>
</feature>
<dbReference type="SUPFAM" id="SSF49695">
    <property type="entry name" value="gamma-Crystallin-like"/>
    <property type="match status" value="1"/>
</dbReference>